<dbReference type="Pfam" id="PF00034">
    <property type="entry name" value="Cytochrom_C"/>
    <property type="match status" value="1"/>
</dbReference>
<keyword evidence="4" id="KW-0249">Electron transport</keyword>
<keyword evidence="5 6" id="KW-0408">Iron</keyword>
<dbReference type="Proteomes" id="UP000001023">
    <property type="component" value="Plasmid megaplasmid"/>
</dbReference>
<dbReference type="PROSITE" id="PS51007">
    <property type="entry name" value="CYTC"/>
    <property type="match status" value="1"/>
</dbReference>
<reference evidence="10 11" key="1">
    <citation type="journal article" date="2004" name="Nature">
        <title>Genome sequence of Silicibacter pomeroyi reveals adaptations to the marine environment.</title>
        <authorList>
            <person name="Moran M.A."/>
            <person name="Buchan A."/>
            <person name="Gonzalez J.M."/>
            <person name="Heidelberg J.F."/>
            <person name="Whitman W.B."/>
            <person name="Kiene R.P."/>
            <person name="Henriksen J.R."/>
            <person name="King G.M."/>
            <person name="Belas R."/>
            <person name="Fuqua C."/>
            <person name="Brinkac L."/>
            <person name="Lewis M."/>
            <person name="Johri S."/>
            <person name="Weaver B."/>
            <person name="Pai G."/>
            <person name="Eisen J.A."/>
            <person name="Rahe E."/>
            <person name="Sheldon W.M."/>
            <person name="Ye W."/>
            <person name="Miller T.R."/>
            <person name="Carlton J."/>
            <person name="Rasko D.A."/>
            <person name="Paulsen I.T."/>
            <person name="Ren Q."/>
            <person name="Daugherty S.C."/>
            <person name="Deboy R.T."/>
            <person name="Dodson R.J."/>
            <person name="Durkin A.S."/>
            <person name="Madupu R."/>
            <person name="Nelson W.C."/>
            <person name="Sullivan S.A."/>
            <person name="Rosovitz M.J."/>
            <person name="Haft D.H."/>
            <person name="Selengut J."/>
            <person name="Ward N."/>
        </authorList>
    </citation>
    <scope>NUCLEOTIDE SEQUENCE [LARGE SCALE GENOMIC DNA]</scope>
    <source>
        <strain evidence="11">ATCC 700808 / DSM 15171 / DSS-3</strain>
        <plasmid evidence="11">Plasmid megaplasmid Spo</plasmid>
    </source>
</reference>
<evidence type="ECO:0000256" key="1">
    <source>
        <dbReference type="ARBA" id="ARBA00022448"/>
    </source>
</evidence>
<reference evidence="10 11" key="2">
    <citation type="journal article" date="2014" name="Stand. Genomic Sci.">
        <title>An updated genome annotation for the model marine bacterium Ruegeria pomeroyi DSS-3.</title>
        <authorList>
            <person name="Rivers A.R."/>
            <person name="Smith C.B."/>
            <person name="Moran M.A."/>
        </authorList>
    </citation>
    <scope>GENOME REANNOTATION</scope>
    <source>
        <strain evidence="11">ATCC 700808 / DSM 15171 / DSS-3</strain>
        <plasmid evidence="11">Plasmid megaplasmid Spo</plasmid>
    </source>
</reference>
<feature type="transmembrane region" description="Helical" evidence="8">
    <location>
        <begin position="52"/>
        <end position="72"/>
    </location>
</feature>
<keyword evidence="8" id="KW-1133">Transmembrane helix</keyword>
<dbReference type="EMBL" id="CP000032">
    <property type="protein sequence ID" value="AAV97491.1"/>
    <property type="molecule type" value="Genomic_DNA"/>
</dbReference>
<keyword evidence="8" id="KW-0472">Membrane</keyword>
<accession>Q5LKM2</accession>
<dbReference type="AlphaFoldDB" id="Q5LKM2"/>
<evidence type="ECO:0000313" key="10">
    <source>
        <dbReference type="EMBL" id="AAV97491.1"/>
    </source>
</evidence>
<organism evidence="10 11">
    <name type="scientific">Ruegeria pomeroyi (strain ATCC 700808 / DSM 15171 / DSS-3)</name>
    <name type="common">Silicibacter pomeroyi</name>
    <dbReference type="NCBI Taxonomy" id="246200"/>
    <lineage>
        <taxon>Bacteria</taxon>
        <taxon>Pseudomonadati</taxon>
        <taxon>Pseudomonadota</taxon>
        <taxon>Alphaproteobacteria</taxon>
        <taxon>Rhodobacterales</taxon>
        <taxon>Roseobacteraceae</taxon>
        <taxon>Ruegeria</taxon>
    </lineage>
</organism>
<dbReference type="PaxDb" id="246200-SPOA0359"/>
<dbReference type="SUPFAM" id="SSF46626">
    <property type="entry name" value="Cytochrome c"/>
    <property type="match status" value="1"/>
</dbReference>
<keyword evidence="2 6" id="KW-0349">Heme</keyword>
<evidence type="ECO:0000256" key="8">
    <source>
        <dbReference type="SAM" id="Phobius"/>
    </source>
</evidence>
<dbReference type="PANTHER" id="PTHR37823">
    <property type="entry name" value="CYTOCHROME C-553-LIKE"/>
    <property type="match status" value="1"/>
</dbReference>
<evidence type="ECO:0000256" key="3">
    <source>
        <dbReference type="ARBA" id="ARBA00022723"/>
    </source>
</evidence>
<evidence type="ECO:0000256" key="7">
    <source>
        <dbReference type="SAM" id="MobiDB-lite"/>
    </source>
</evidence>
<keyword evidence="3 6" id="KW-0479">Metal-binding</keyword>
<dbReference type="PANTHER" id="PTHR37823:SF1">
    <property type="entry name" value="CYTOCHROME C-553-LIKE"/>
    <property type="match status" value="1"/>
</dbReference>
<evidence type="ECO:0000313" key="11">
    <source>
        <dbReference type="Proteomes" id="UP000001023"/>
    </source>
</evidence>
<geneLocation type="plasmid" evidence="11">
    <name>megaplasmid Spo</name>
</geneLocation>
<dbReference type="HOGENOM" id="CLU_119069_0_0_5"/>
<evidence type="ECO:0000256" key="4">
    <source>
        <dbReference type="ARBA" id="ARBA00022982"/>
    </source>
</evidence>
<feature type="region of interest" description="Disordered" evidence="7">
    <location>
        <begin position="10"/>
        <end position="42"/>
    </location>
</feature>
<evidence type="ECO:0000256" key="5">
    <source>
        <dbReference type="ARBA" id="ARBA00023004"/>
    </source>
</evidence>
<dbReference type="GO" id="GO:0009055">
    <property type="term" value="F:electron transfer activity"/>
    <property type="evidence" value="ECO:0007669"/>
    <property type="project" value="InterPro"/>
</dbReference>
<keyword evidence="10" id="KW-0614">Plasmid</keyword>
<evidence type="ECO:0000256" key="2">
    <source>
        <dbReference type="ARBA" id="ARBA00022617"/>
    </source>
</evidence>
<keyword evidence="8" id="KW-0812">Transmembrane</keyword>
<evidence type="ECO:0000256" key="6">
    <source>
        <dbReference type="PROSITE-ProRule" id="PRU00433"/>
    </source>
</evidence>
<protein>
    <submittedName>
        <fullName evidence="10">Cytochrome c family protein</fullName>
    </submittedName>
</protein>
<proteinExistence type="predicted"/>
<name>Q5LKM2_RUEPO</name>
<keyword evidence="1" id="KW-0813">Transport</keyword>
<dbReference type="KEGG" id="sil:SPOA0359"/>
<dbReference type="eggNOG" id="COG2010">
    <property type="taxonomic scope" value="Bacteria"/>
</dbReference>
<dbReference type="Gene3D" id="1.10.760.10">
    <property type="entry name" value="Cytochrome c-like domain"/>
    <property type="match status" value="1"/>
</dbReference>
<dbReference type="InterPro" id="IPR009056">
    <property type="entry name" value="Cyt_c-like_dom"/>
</dbReference>
<dbReference type="GO" id="GO:0046872">
    <property type="term" value="F:metal ion binding"/>
    <property type="evidence" value="ECO:0007669"/>
    <property type="project" value="UniProtKB-KW"/>
</dbReference>
<feature type="domain" description="Cytochrome c" evidence="9">
    <location>
        <begin position="106"/>
        <end position="192"/>
    </location>
</feature>
<sequence length="198" mass="21095">MAGQGYISIQNSARDALDPPALEGANWQPTGPPVDNGFHGFGQRGERHMNKLGLAILAVPLAGLGFLVWNMLAPAPQSHSMTPPDTSAQQPGAPLAEVTLPTELSQNARIGQRAFEAKCAVCHGQNAAGQNGVAPPLVHPIYRPGHHADAAFLIAARNGVRAHHWKFGNMPPVEGITDGEVQMITRYIRELQQANGIE</sequence>
<dbReference type="InterPro" id="IPR051811">
    <property type="entry name" value="Cytochrome_c550/c551-like"/>
</dbReference>
<gene>
    <name evidence="10" type="ordered locus">SPOA0359</name>
</gene>
<keyword evidence="11" id="KW-1185">Reference proteome</keyword>
<dbReference type="GO" id="GO:0020037">
    <property type="term" value="F:heme binding"/>
    <property type="evidence" value="ECO:0007669"/>
    <property type="project" value="InterPro"/>
</dbReference>
<dbReference type="InterPro" id="IPR036909">
    <property type="entry name" value="Cyt_c-like_dom_sf"/>
</dbReference>
<evidence type="ECO:0000259" key="9">
    <source>
        <dbReference type="PROSITE" id="PS51007"/>
    </source>
</evidence>